<reference evidence="9" key="1">
    <citation type="submission" date="2018-08" db="EMBL/GenBank/DDBJ databases">
        <authorList>
            <person name="Kim S.-J."/>
            <person name="Jung G.-Y."/>
        </authorList>
    </citation>
    <scope>NUCLEOTIDE SEQUENCE [LARGE SCALE GENOMIC DNA]</scope>
    <source>
        <strain evidence="9">GY_G</strain>
    </source>
</reference>
<keyword evidence="5 6" id="KW-0472">Membrane</keyword>
<dbReference type="InterPro" id="IPR007168">
    <property type="entry name" value="Phageshock_PspC_N"/>
</dbReference>
<dbReference type="InterPro" id="IPR052027">
    <property type="entry name" value="PspC"/>
</dbReference>
<comment type="subcellular location">
    <subcellularLocation>
        <location evidence="1">Cell membrane</location>
        <topology evidence="1">Single-pass membrane protein</topology>
    </subcellularLocation>
</comment>
<evidence type="ECO:0000256" key="3">
    <source>
        <dbReference type="ARBA" id="ARBA00022692"/>
    </source>
</evidence>
<organism evidence="8 9">
    <name type="scientific">Sphingorhabdus pulchriflava</name>
    <dbReference type="NCBI Taxonomy" id="2292257"/>
    <lineage>
        <taxon>Bacteria</taxon>
        <taxon>Pseudomonadati</taxon>
        <taxon>Pseudomonadota</taxon>
        <taxon>Alphaproteobacteria</taxon>
        <taxon>Sphingomonadales</taxon>
        <taxon>Sphingomonadaceae</taxon>
        <taxon>Sphingorhabdus</taxon>
    </lineage>
</organism>
<dbReference type="GO" id="GO:0005886">
    <property type="term" value="C:plasma membrane"/>
    <property type="evidence" value="ECO:0007669"/>
    <property type="project" value="UniProtKB-SubCell"/>
</dbReference>
<name>A0A371BK71_9SPHN</name>
<dbReference type="AlphaFoldDB" id="A0A371BK71"/>
<gene>
    <name evidence="8" type="ORF">DXH95_09895</name>
</gene>
<feature type="transmembrane region" description="Helical" evidence="6">
    <location>
        <begin position="30"/>
        <end position="57"/>
    </location>
</feature>
<evidence type="ECO:0000256" key="1">
    <source>
        <dbReference type="ARBA" id="ARBA00004162"/>
    </source>
</evidence>
<dbReference type="PANTHER" id="PTHR33885">
    <property type="entry name" value="PHAGE SHOCK PROTEIN C"/>
    <property type="match status" value="1"/>
</dbReference>
<keyword evidence="3 6" id="KW-0812">Transmembrane</keyword>
<dbReference type="Proteomes" id="UP000263833">
    <property type="component" value="Unassembled WGS sequence"/>
</dbReference>
<evidence type="ECO:0000313" key="9">
    <source>
        <dbReference type="Proteomes" id="UP000263833"/>
    </source>
</evidence>
<evidence type="ECO:0000256" key="5">
    <source>
        <dbReference type="ARBA" id="ARBA00023136"/>
    </source>
</evidence>
<keyword evidence="2" id="KW-1003">Cell membrane</keyword>
<feature type="domain" description="Phage shock protein PspC N-terminal" evidence="7">
    <location>
        <begin position="3"/>
        <end position="57"/>
    </location>
</feature>
<evidence type="ECO:0000256" key="6">
    <source>
        <dbReference type="SAM" id="Phobius"/>
    </source>
</evidence>
<dbReference type="RefSeq" id="WP_115549521.1">
    <property type="nucleotide sequence ID" value="NZ_QRGP01000001.1"/>
</dbReference>
<dbReference type="PANTHER" id="PTHR33885:SF3">
    <property type="entry name" value="PHAGE SHOCK PROTEIN C"/>
    <property type="match status" value="1"/>
</dbReference>
<evidence type="ECO:0000259" key="7">
    <source>
        <dbReference type="Pfam" id="PF04024"/>
    </source>
</evidence>
<proteinExistence type="predicted"/>
<keyword evidence="9" id="KW-1185">Reference proteome</keyword>
<evidence type="ECO:0000256" key="4">
    <source>
        <dbReference type="ARBA" id="ARBA00022989"/>
    </source>
</evidence>
<accession>A0A371BK71</accession>
<dbReference type="Pfam" id="PF04024">
    <property type="entry name" value="PspC"/>
    <property type="match status" value="1"/>
</dbReference>
<evidence type="ECO:0000313" key="8">
    <source>
        <dbReference type="EMBL" id="RDV07957.1"/>
    </source>
</evidence>
<evidence type="ECO:0000256" key="2">
    <source>
        <dbReference type="ARBA" id="ARBA00022475"/>
    </source>
</evidence>
<protein>
    <submittedName>
        <fullName evidence="8">PspC domain-containing protein</fullName>
    </submittedName>
</protein>
<dbReference type="EMBL" id="QRGP01000001">
    <property type="protein sequence ID" value="RDV07957.1"/>
    <property type="molecule type" value="Genomic_DNA"/>
</dbReference>
<keyword evidence="4 6" id="KW-1133">Transmembrane helix</keyword>
<dbReference type="OrthoDB" id="7359894at2"/>
<comment type="caution">
    <text evidence="8">The sequence shown here is derived from an EMBL/GenBank/DDBJ whole genome shotgun (WGS) entry which is preliminary data.</text>
</comment>
<sequence length="58" mass="6183">MTKLTLDRTNKKIMGVCAGLSNWSGIDTTVIRIAFVIATLVGFGSALLIYIALGLILD</sequence>